<feature type="compositionally biased region" description="Polar residues" evidence="7">
    <location>
        <begin position="1"/>
        <end position="12"/>
    </location>
</feature>
<proteinExistence type="inferred from homology"/>
<evidence type="ECO:0000259" key="8">
    <source>
        <dbReference type="SMART" id="SM01060"/>
    </source>
</evidence>
<protein>
    <submittedName>
        <fullName evidence="9">Putative catalase</fullName>
    </submittedName>
</protein>
<keyword evidence="5" id="KW-0560">Oxidoreductase</keyword>
<dbReference type="GO" id="GO:0020037">
    <property type="term" value="F:heme binding"/>
    <property type="evidence" value="ECO:0007669"/>
    <property type="project" value="InterPro"/>
</dbReference>
<keyword evidence="4" id="KW-0479">Metal-binding</keyword>
<dbReference type="PANTHER" id="PTHR11465">
    <property type="entry name" value="CATALASE"/>
    <property type="match status" value="1"/>
</dbReference>
<name>M3THN9_GORML</name>
<dbReference type="PROSITE" id="PS00438">
    <property type="entry name" value="CATALASE_2"/>
    <property type="match status" value="1"/>
</dbReference>
<keyword evidence="6" id="KW-0408">Iron</keyword>
<comment type="similarity">
    <text evidence="1">Belongs to the catalase family.</text>
</comment>
<evidence type="ECO:0000256" key="1">
    <source>
        <dbReference type="ARBA" id="ARBA00005329"/>
    </source>
</evidence>
<evidence type="ECO:0000313" key="9">
    <source>
        <dbReference type="EMBL" id="GAC81016.1"/>
    </source>
</evidence>
<evidence type="ECO:0000256" key="6">
    <source>
        <dbReference type="ARBA" id="ARBA00023004"/>
    </source>
</evidence>
<evidence type="ECO:0000256" key="3">
    <source>
        <dbReference type="ARBA" id="ARBA00022617"/>
    </source>
</evidence>
<dbReference type="GO" id="GO:0005737">
    <property type="term" value="C:cytoplasm"/>
    <property type="evidence" value="ECO:0007669"/>
    <property type="project" value="TreeGrafter"/>
</dbReference>
<dbReference type="InterPro" id="IPR020835">
    <property type="entry name" value="Catalase_sf"/>
</dbReference>
<dbReference type="GO" id="GO:0004096">
    <property type="term" value="F:catalase activity"/>
    <property type="evidence" value="ECO:0007669"/>
    <property type="project" value="InterPro"/>
</dbReference>
<dbReference type="PANTHER" id="PTHR11465:SF9">
    <property type="entry name" value="CATALASE"/>
    <property type="match status" value="1"/>
</dbReference>
<dbReference type="PRINTS" id="PR00067">
    <property type="entry name" value="CATALASE"/>
</dbReference>
<evidence type="ECO:0000256" key="4">
    <source>
        <dbReference type="ARBA" id="ARBA00022723"/>
    </source>
</evidence>
<dbReference type="eggNOG" id="COG0753">
    <property type="taxonomic scope" value="Bacteria"/>
</dbReference>
<feature type="domain" description="Catalase core" evidence="8">
    <location>
        <begin position="9"/>
        <end position="165"/>
    </location>
</feature>
<evidence type="ECO:0000256" key="7">
    <source>
        <dbReference type="SAM" id="MobiDB-lite"/>
    </source>
</evidence>
<feature type="region of interest" description="Disordered" evidence="7">
    <location>
        <begin position="1"/>
        <end position="26"/>
    </location>
</feature>
<dbReference type="EMBL" id="BAOP01000025">
    <property type="protein sequence ID" value="GAC81016.1"/>
    <property type="molecule type" value="Genomic_DNA"/>
</dbReference>
<dbReference type="GO" id="GO:0042744">
    <property type="term" value="P:hydrogen peroxide catabolic process"/>
    <property type="evidence" value="ECO:0007669"/>
    <property type="project" value="TreeGrafter"/>
</dbReference>
<dbReference type="GO" id="GO:0046872">
    <property type="term" value="F:metal ion binding"/>
    <property type="evidence" value="ECO:0007669"/>
    <property type="project" value="UniProtKB-KW"/>
</dbReference>
<dbReference type="InterPro" id="IPR024708">
    <property type="entry name" value="Catalase_AS"/>
</dbReference>
<dbReference type="SUPFAM" id="SSF56634">
    <property type="entry name" value="Heme-dependent catalase-like"/>
    <property type="match status" value="1"/>
</dbReference>
<keyword evidence="10" id="KW-1185">Reference proteome</keyword>
<sequence>MSEETTYTTTDSGAPAGSDEHSLTVGPAGPIVLHDHYLIEQMAQFNRERIPERQPHAKGSGAFGTFETTSDMSQYTCASLFQPGATTEMVARFSTVAGERGSPDTWRDPRGFALKFYTDEGVYDMVGNNTPVFFIKDPLKFQHFIRSQKRRADNNLRDHDMQWDF</sequence>
<dbReference type="Proteomes" id="UP000035009">
    <property type="component" value="Unassembled WGS sequence"/>
</dbReference>
<keyword evidence="2" id="KW-0575">Peroxidase</keyword>
<dbReference type="Gene3D" id="2.40.180.10">
    <property type="entry name" value="Catalase core domain"/>
    <property type="match status" value="1"/>
</dbReference>
<organism evidence="9 10">
    <name type="scientific">Gordonia malaquae NBRC 108250</name>
    <dbReference type="NCBI Taxonomy" id="1223542"/>
    <lineage>
        <taxon>Bacteria</taxon>
        <taxon>Bacillati</taxon>
        <taxon>Actinomycetota</taxon>
        <taxon>Actinomycetes</taxon>
        <taxon>Mycobacteriales</taxon>
        <taxon>Gordoniaceae</taxon>
        <taxon>Gordonia</taxon>
    </lineage>
</organism>
<dbReference type="GO" id="GO:0042542">
    <property type="term" value="P:response to hydrogen peroxide"/>
    <property type="evidence" value="ECO:0007669"/>
    <property type="project" value="TreeGrafter"/>
</dbReference>
<comment type="caution">
    <text evidence="9">The sequence shown here is derived from an EMBL/GenBank/DDBJ whole genome shotgun (WGS) entry which is preliminary data.</text>
</comment>
<dbReference type="Pfam" id="PF00199">
    <property type="entry name" value="Catalase"/>
    <property type="match status" value="1"/>
</dbReference>
<dbReference type="PROSITE" id="PS51402">
    <property type="entry name" value="CATALASE_3"/>
    <property type="match status" value="1"/>
</dbReference>
<reference evidence="9 10" key="1">
    <citation type="submission" date="2013-02" db="EMBL/GenBank/DDBJ databases">
        <title>Whole genome shotgun sequence of Gordonia malaquae NBRC 108250.</title>
        <authorList>
            <person name="Yoshida I."/>
            <person name="Hosoyama A."/>
            <person name="Tsuchikane K."/>
            <person name="Ando Y."/>
            <person name="Baba S."/>
            <person name="Ohji S."/>
            <person name="Hamada M."/>
            <person name="Tamura T."/>
            <person name="Yamazoe A."/>
            <person name="Yamazaki S."/>
            <person name="Fujita N."/>
        </authorList>
    </citation>
    <scope>NUCLEOTIDE SEQUENCE [LARGE SCALE GENOMIC DNA]</scope>
    <source>
        <strain evidence="9 10">NBRC 108250</strain>
    </source>
</reference>
<evidence type="ECO:0000256" key="5">
    <source>
        <dbReference type="ARBA" id="ARBA00023002"/>
    </source>
</evidence>
<gene>
    <name evidence="9" type="ORF">GM1_025_00640</name>
</gene>
<evidence type="ECO:0000313" key="10">
    <source>
        <dbReference type="Proteomes" id="UP000035009"/>
    </source>
</evidence>
<dbReference type="InterPro" id="IPR011614">
    <property type="entry name" value="Catalase_core"/>
</dbReference>
<dbReference type="InterPro" id="IPR018028">
    <property type="entry name" value="Catalase"/>
</dbReference>
<accession>M3THN9</accession>
<evidence type="ECO:0000256" key="2">
    <source>
        <dbReference type="ARBA" id="ARBA00022559"/>
    </source>
</evidence>
<dbReference type="SMART" id="SM01060">
    <property type="entry name" value="Catalase"/>
    <property type="match status" value="1"/>
</dbReference>
<keyword evidence="3" id="KW-0349">Heme</keyword>
<dbReference type="AlphaFoldDB" id="M3THN9"/>